<sequence length="100" mass="11219">MTPAADKNRVYFLWDSTSRILPTLYALPPQLQASRYWAPEFEELWSVECIAKSKYVASLMVDGAASNPPTQLLTSAMSHGKETPVLGEDITRLAQRIMDM</sequence>
<dbReference type="Proteomes" id="UP001140453">
    <property type="component" value="Unassembled WGS sequence"/>
</dbReference>
<protein>
    <submittedName>
        <fullName evidence="1">Uncharacterized protein</fullName>
    </submittedName>
</protein>
<gene>
    <name evidence="1" type="ORF">N0V93_000552</name>
</gene>
<evidence type="ECO:0000313" key="2">
    <source>
        <dbReference type="Proteomes" id="UP001140453"/>
    </source>
</evidence>
<dbReference type="EMBL" id="JAPEVB010000001">
    <property type="protein sequence ID" value="KAJ4396333.1"/>
    <property type="molecule type" value="Genomic_DNA"/>
</dbReference>
<keyword evidence="2" id="KW-1185">Reference proteome</keyword>
<name>A0A9W9D0T9_9PEZI</name>
<reference evidence="1" key="1">
    <citation type="submission" date="2022-10" db="EMBL/GenBank/DDBJ databases">
        <title>Tapping the CABI collections for fungal endophytes: first genome assemblies for Collariella, Neodidymelliopsis, Ascochyta clinopodiicola, Didymella pomorum, Didymosphaeria variabile, Neocosmospora piperis and Neocucurbitaria cava.</title>
        <authorList>
            <person name="Hill R."/>
        </authorList>
    </citation>
    <scope>NUCLEOTIDE SEQUENCE</scope>
    <source>
        <strain evidence="1">IMI 355082</strain>
    </source>
</reference>
<proteinExistence type="predicted"/>
<accession>A0A9W9D0T9</accession>
<dbReference type="OrthoDB" id="5242608at2759"/>
<organism evidence="1 2">
    <name type="scientific">Gnomoniopsis smithogilvyi</name>
    <dbReference type="NCBI Taxonomy" id="1191159"/>
    <lineage>
        <taxon>Eukaryota</taxon>
        <taxon>Fungi</taxon>
        <taxon>Dikarya</taxon>
        <taxon>Ascomycota</taxon>
        <taxon>Pezizomycotina</taxon>
        <taxon>Sordariomycetes</taxon>
        <taxon>Sordariomycetidae</taxon>
        <taxon>Diaporthales</taxon>
        <taxon>Gnomoniaceae</taxon>
        <taxon>Gnomoniopsis</taxon>
    </lineage>
</organism>
<comment type="caution">
    <text evidence="1">The sequence shown here is derived from an EMBL/GenBank/DDBJ whole genome shotgun (WGS) entry which is preliminary data.</text>
</comment>
<evidence type="ECO:0000313" key="1">
    <source>
        <dbReference type="EMBL" id="KAJ4396333.1"/>
    </source>
</evidence>
<dbReference type="AlphaFoldDB" id="A0A9W9D0T9"/>